<proteinExistence type="predicted"/>
<evidence type="ECO:0000256" key="1">
    <source>
        <dbReference type="ARBA" id="ARBA00022837"/>
    </source>
</evidence>
<keyword evidence="4" id="KW-1185">Reference proteome</keyword>
<dbReference type="InterPro" id="IPR002048">
    <property type="entry name" value="EF_hand_dom"/>
</dbReference>
<dbReference type="Proteomes" id="UP000325315">
    <property type="component" value="Unassembled WGS sequence"/>
</dbReference>
<accession>A0A5B6X5S9</accession>
<dbReference type="OrthoDB" id="293868at2759"/>
<sequence length="145" mass="17072">MTFAPFFFFFSLRERDADKDGKVNFDEFFHGVFDLVINHDEEGHNSFHPSDYSMGAETPAKRMFSQLDKDGDRLLSDEELLPIIGKLHPSERYYAKQQADYIILQADLNKDGRLSLVEMIDNPYVFYSAIFNDSEDDYEYHDEFR</sequence>
<protein>
    <submittedName>
        <fullName evidence="3">Reticulocalbin-2-like</fullName>
    </submittedName>
</protein>
<feature type="domain" description="EF-hand" evidence="2">
    <location>
        <begin position="16"/>
        <end position="38"/>
    </location>
</feature>
<dbReference type="PROSITE" id="PS00018">
    <property type="entry name" value="EF_HAND_1"/>
    <property type="match status" value="3"/>
</dbReference>
<dbReference type="InterPro" id="IPR018247">
    <property type="entry name" value="EF_Hand_1_Ca_BS"/>
</dbReference>
<dbReference type="EMBL" id="SMMG02000001">
    <property type="protein sequence ID" value="KAA3488482.1"/>
    <property type="molecule type" value="Genomic_DNA"/>
</dbReference>
<dbReference type="Pfam" id="PF13499">
    <property type="entry name" value="EF-hand_7"/>
    <property type="match status" value="1"/>
</dbReference>
<organism evidence="3 4">
    <name type="scientific">Gossypium australe</name>
    <dbReference type="NCBI Taxonomy" id="47621"/>
    <lineage>
        <taxon>Eukaryota</taxon>
        <taxon>Viridiplantae</taxon>
        <taxon>Streptophyta</taxon>
        <taxon>Embryophyta</taxon>
        <taxon>Tracheophyta</taxon>
        <taxon>Spermatophyta</taxon>
        <taxon>Magnoliopsida</taxon>
        <taxon>eudicotyledons</taxon>
        <taxon>Gunneridae</taxon>
        <taxon>Pentapetalae</taxon>
        <taxon>rosids</taxon>
        <taxon>malvids</taxon>
        <taxon>Malvales</taxon>
        <taxon>Malvaceae</taxon>
        <taxon>Malvoideae</taxon>
        <taxon>Gossypium</taxon>
    </lineage>
</organism>
<evidence type="ECO:0000259" key="2">
    <source>
        <dbReference type="PROSITE" id="PS50222"/>
    </source>
</evidence>
<dbReference type="GO" id="GO:0005783">
    <property type="term" value="C:endoplasmic reticulum"/>
    <property type="evidence" value="ECO:0007669"/>
    <property type="project" value="TreeGrafter"/>
</dbReference>
<dbReference type="PANTHER" id="PTHR10827">
    <property type="entry name" value="RETICULOCALBIN"/>
    <property type="match status" value="1"/>
</dbReference>
<comment type="caution">
    <text evidence="3">The sequence shown here is derived from an EMBL/GenBank/DDBJ whole genome shotgun (WGS) entry which is preliminary data.</text>
</comment>
<dbReference type="PROSITE" id="PS50222">
    <property type="entry name" value="EF_HAND_2"/>
    <property type="match status" value="2"/>
</dbReference>
<feature type="domain" description="EF-hand" evidence="2">
    <location>
        <begin position="55"/>
        <end position="90"/>
    </location>
</feature>
<dbReference type="PANTHER" id="PTHR10827:SF101">
    <property type="entry name" value="CALCIUM-BINDING EF HAND FAMILY PROTEIN"/>
    <property type="match status" value="1"/>
</dbReference>
<reference evidence="4" key="1">
    <citation type="journal article" date="2019" name="Plant Biotechnol. J.">
        <title>Genome sequencing of the Australian wild diploid species Gossypium australe highlights disease resistance and delayed gland morphogenesis.</title>
        <authorList>
            <person name="Cai Y."/>
            <person name="Cai X."/>
            <person name="Wang Q."/>
            <person name="Wang P."/>
            <person name="Zhang Y."/>
            <person name="Cai C."/>
            <person name="Xu Y."/>
            <person name="Wang K."/>
            <person name="Zhou Z."/>
            <person name="Wang C."/>
            <person name="Geng S."/>
            <person name="Li B."/>
            <person name="Dong Q."/>
            <person name="Hou Y."/>
            <person name="Wang H."/>
            <person name="Ai P."/>
            <person name="Liu Z."/>
            <person name="Yi F."/>
            <person name="Sun M."/>
            <person name="An G."/>
            <person name="Cheng J."/>
            <person name="Zhang Y."/>
            <person name="Shi Q."/>
            <person name="Xie Y."/>
            <person name="Shi X."/>
            <person name="Chang Y."/>
            <person name="Huang F."/>
            <person name="Chen Y."/>
            <person name="Hong S."/>
            <person name="Mi L."/>
            <person name="Sun Q."/>
            <person name="Zhang L."/>
            <person name="Zhou B."/>
            <person name="Peng R."/>
            <person name="Zhang X."/>
            <person name="Liu F."/>
        </authorList>
    </citation>
    <scope>NUCLEOTIDE SEQUENCE [LARGE SCALE GENOMIC DNA]</scope>
    <source>
        <strain evidence="4">cv. PA1801</strain>
    </source>
</reference>
<dbReference type="Gene3D" id="1.10.238.10">
    <property type="entry name" value="EF-hand"/>
    <property type="match status" value="2"/>
</dbReference>
<evidence type="ECO:0000313" key="4">
    <source>
        <dbReference type="Proteomes" id="UP000325315"/>
    </source>
</evidence>
<evidence type="ECO:0000313" key="3">
    <source>
        <dbReference type="EMBL" id="KAA3488482.1"/>
    </source>
</evidence>
<dbReference type="AlphaFoldDB" id="A0A5B6X5S9"/>
<dbReference type="GO" id="GO:0005509">
    <property type="term" value="F:calcium ion binding"/>
    <property type="evidence" value="ECO:0007669"/>
    <property type="project" value="InterPro"/>
</dbReference>
<keyword evidence="1" id="KW-0106">Calcium</keyword>
<dbReference type="InterPro" id="IPR011992">
    <property type="entry name" value="EF-hand-dom_pair"/>
</dbReference>
<name>A0A5B6X5S9_9ROSI</name>
<dbReference type="SUPFAM" id="SSF47473">
    <property type="entry name" value="EF-hand"/>
    <property type="match status" value="1"/>
</dbReference>
<dbReference type="SMART" id="SM00054">
    <property type="entry name" value="EFh"/>
    <property type="match status" value="2"/>
</dbReference>
<gene>
    <name evidence="3" type="ORF">EPI10_032233</name>
</gene>
<dbReference type="Pfam" id="PF13202">
    <property type="entry name" value="EF-hand_5"/>
    <property type="match status" value="1"/>
</dbReference>